<dbReference type="Gene3D" id="2.40.420.20">
    <property type="match status" value="1"/>
</dbReference>
<dbReference type="Gene3D" id="2.40.50.100">
    <property type="match status" value="1"/>
</dbReference>
<dbReference type="Proteomes" id="UP000321723">
    <property type="component" value="Unassembled WGS sequence"/>
</dbReference>
<dbReference type="GO" id="GO:0015562">
    <property type="term" value="F:efflux transmembrane transporter activity"/>
    <property type="evidence" value="ECO:0007669"/>
    <property type="project" value="TreeGrafter"/>
</dbReference>
<dbReference type="GO" id="GO:1990281">
    <property type="term" value="C:efflux pump complex"/>
    <property type="evidence" value="ECO:0007669"/>
    <property type="project" value="TreeGrafter"/>
</dbReference>
<dbReference type="Gene3D" id="2.40.30.170">
    <property type="match status" value="1"/>
</dbReference>
<comment type="caution">
    <text evidence="2">The sequence shown here is derived from an EMBL/GenBank/DDBJ whole genome shotgun (WGS) entry which is preliminary data.</text>
</comment>
<protein>
    <submittedName>
        <fullName evidence="3">HlyD family secretion protein</fullName>
    </submittedName>
</protein>
<dbReference type="PANTHER" id="PTHR30469">
    <property type="entry name" value="MULTIDRUG RESISTANCE PROTEIN MDTA"/>
    <property type="match status" value="1"/>
</dbReference>
<dbReference type="InterPro" id="IPR006311">
    <property type="entry name" value="TAT_signal"/>
</dbReference>
<feature type="compositionally biased region" description="Gly residues" evidence="1">
    <location>
        <begin position="392"/>
        <end position="406"/>
    </location>
</feature>
<feature type="region of interest" description="Disordered" evidence="1">
    <location>
        <begin position="625"/>
        <end position="669"/>
    </location>
</feature>
<feature type="region of interest" description="Disordered" evidence="1">
    <location>
        <begin position="342"/>
        <end position="406"/>
    </location>
</feature>
<feature type="compositionally biased region" description="Gly residues" evidence="1">
    <location>
        <begin position="187"/>
        <end position="207"/>
    </location>
</feature>
<name>A0A511FCU7_9CELL</name>
<dbReference type="RefSeq" id="WP_146833803.1">
    <property type="nucleotide sequence ID" value="NZ_BJVQ01000006.1"/>
</dbReference>
<gene>
    <name evidence="2" type="ORF">CHO01_07540</name>
    <name evidence="3" type="ORF">HNR08_001161</name>
</gene>
<keyword evidence="4" id="KW-1185">Reference proteome</keyword>
<feature type="region of interest" description="Disordered" evidence="1">
    <location>
        <begin position="147"/>
        <end position="208"/>
    </location>
</feature>
<dbReference type="AlphaFoldDB" id="A0A511FCU7"/>
<evidence type="ECO:0000313" key="3">
    <source>
        <dbReference type="EMBL" id="MBB5472425.1"/>
    </source>
</evidence>
<dbReference type="EMBL" id="BJVQ01000006">
    <property type="protein sequence ID" value="GEL45638.1"/>
    <property type="molecule type" value="Genomic_DNA"/>
</dbReference>
<proteinExistence type="predicted"/>
<dbReference type="PANTHER" id="PTHR30469:SF33">
    <property type="entry name" value="SLR1207 PROTEIN"/>
    <property type="match status" value="1"/>
</dbReference>
<feature type="compositionally biased region" description="Low complexity" evidence="1">
    <location>
        <begin position="353"/>
        <end position="391"/>
    </location>
</feature>
<reference evidence="2 4" key="1">
    <citation type="submission" date="2019-07" db="EMBL/GenBank/DDBJ databases">
        <title>Whole genome shotgun sequence of Cellulomonas hominis NBRC 16055.</title>
        <authorList>
            <person name="Hosoyama A."/>
            <person name="Uohara A."/>
            <person name="Ohji S."/>
            <person name="Ichikawa N."/>
        </authorList>
    </citation>
    <scope>NUCLEOTIDE SEQUENCE [LARGE SCALE GENOMIC DNA]</scope>
    <source>
        <strain evidence="2 4">NBRC 16055</strain>
    </source>
</reference>
<feature type="compositionally biased region" description="Low complexity" evidence="1">
    <location>
        <begin position="263"/>
        <end position="274"/>
    </location>
</feature>
<dbReference type="EMBL" id="JACHDN010000001">
    <property type="protein sequence ID" value="MBB5472425.1"/>
    <property type="molecule type" value="Genomic_DNA"/>
</dbReference>
<accession>A0A511FCU7</accession>
<reference evidence="3 5" key="2">
    <citation type="submission" date="2020-08" db="EMBL/GenBank/DDBJ databases">
        <title>Sequencing the genomes of 1000 actinobacteria strains.</title>
        <authorList>
            <person name="Klenk H.-P."/>
        </authorList>
    </citation>
    <scope>NUCLEOTIDE SEQUENCE [LARGE SCALE GENOMIC DNA]</scope>
    <source>
        <strain evidence="3 5">DSM 9581</strain>
    </source>
</reference>
<feature type="region of interest" description="Disordered" evidence="1">
    <location>
        <begin position="262"/>
        <end position="289"/>
    </location>
</feature>
<feature type="compositionally biased region" description="Low complexity" evidence="1">
    <location>
        <begin position="15"/>
        <end position="25"/>
    </location>
</feature>
<feature type="compositionally biased region" description="Low complexity" evidence="1">
    <location>
        <begin position="149"/>
        <end position="186"/>
    </location>
</feature>
<feature type="region of interest" description="Disordered" evidence="1">
    <location>
        <begin position="1"/>
        <end position="30"/>
    </location>
</feature>
<dbReference type="Proteomes" id="UP000564629">
    <property type="component" value="Unassembled WGS sequence"/>
</dbReference>
<sequence length="669" mass="63862">MRDSLRRLARRRLRPAAPASPATARAARRTRRRRLVVGGTAGALALLLAGGGVAFALGRSGGPGYRTATAELGTVEQTVDTTGTVASAGRADRSFSVAGTVGSVAVAVGDTVAAGQVLASLDPASLQDAVDEAEQAVADAQQRLEDDIASQTSTSTSSSSASSSSSSSSSSSAGGATTGAVTPDTGTSGGTGGSSGSDGSGGSGGGATDPAVTAAVAAVTAAQQALLAQHETARAALATATDAVAAAQDTCQVFLELDLGGETPDATTPDATKTADAEGVAADEGTGTATPGTEELAACQDATSAVLAAQTAVDEAQTALASLATDLDAAVLEALRALAAASGASGASGGSGTTTPGATTEPGTTTLADTGTTATTGTDQSATAQTATGAPTTGGTGGTGSTGGAGGSTVASAADLLADQAAIDQAEADLAVAQSALGMVDLTTPIAGTVASVAIAAGDAVEASSTTSVITVLGEDGYTVSTTVSLSQVDLVEVGQSAQVRAGSTDEELTGTVTGIGLLNASTTSSDPSYTVDIALDPSDAALFDGSSAQVSIAVAASDATLTVPSSAVHLDGGTATVQVLRDGTVEEVEVERGAVGPERTEIADGLAEGDEVVLADLGQAMTTDDATSGTGLSGLGGSSDQAPDQVRGGMMVPGGQTGGGQMMAPPGS</sequence>
<dbReference type="OrthoDB" id="5197506at2"/>
<dbReference type="PROSITE" id="PS51318">
    <property type="entry name" value="TAT"/>
    <property type="match status" value="1"/>
</dbReference>
<feature type="compositionally biased region" description="Gly residues" evidence="1">
    <location>
        <begin position="652"/>
        <end position="662"/>
    </location>
</feature>
<organism evidence="2 4">
    <name type="scientific">Cellulomonas hominis</name>
    <dbReference type="NCBI Taxonomy" id="156981"/>
    <lineage>
        <taxon>Bacteria</taxon>
        <taxon>Bacillati</taxon>
        <taxon>Actinomycetota</taxon>
        <taxon>Actinomycetes</taxon>
        <taxon>Micrococcales</taxon>
        <taxon>Cellulomonadaceae</taxon>
        <taxon>Cellulomonas</taxon>
    </lineage>
</organism>
<evidence type="ECO:0000313" key="5">
    <source>
        <dbReference type="Proteomes" id="UP000564629"/>
    </source>
</evidence>
<evidence type="ECO:0000256" key="1">
    <source>
        <dbReference type="SAM" id="MobiDB-lite"/>
    </source>
</evidence>
<evidence type="ECO:0000313" key="4">
    <source>
        <dbReference type="Proteomes" id="UP000321723"/>
    </source>
</evidence>
<dbReference type="SUPFAM" id="SSF111369">
    <property type="entry name" value="HlyD-like secretion proteins"/>
    <property type="match status" value="2"/>
</dbReference>
<evidence type="ECO:0000313" key="2">
    <source>
        <dbReference type="EMBL" id="GEL45638.1"/>
    </source>
</evidence>